<evidence type="ECO:0000313" key="2">
    <source>
        <dbReference type="Proteomes" id="UP001214521"/>
    </source>
</evidence>
<dbReference type="AlphaFoldDB" id="A0AAI9C7E8"/>
<organism evidence="1 2">
    <name type="scientific">Stenotrophomonas maltophilia</name>
    <name type="common">Pseudomonas maltophilia</name>
    <name type="synonym">Xanthomonas maltophilia</name>
    <dbReference type="NCBI Taxonomy" id="40324"/>
    <lineage>
        <taxon>Bacteria</taxon>
        <taxon>Pseudomonadati</taxon>
        <taxon>Pseudomonadota</taxon>
        <taxon>Gammaproteobacteria</taxon>
        <taxon>Lysobacterales</taxon>
        <taxon>Lysobacteraceae</taxon>
        <taxon>Stenotrophomonas</taxon>
        <taxon>Stenotrophomonas maltophilia group</taxon>
    </lineage>
</organism>
<name>A0AAI9C7E8_STEMA</name>
<proteinExistence type="predicted"/>
<reference evidence="1" key="1">
    <citation type="submission" date="2022-07" db="EMBL/GenBank/DDBJ databases">
        <authorList>
            <consortium name="Clinical and Environmental Microbiology Branch: Whole genome sequencing antimicrobial resistance pathogens in the healthcare setting"/>
        </authorList>
    </citation>
    <scope>NUCLEOTIDE SEQUENCE</scope>
    <source>
        <strain evidence="1">Stenotrophomonas_maltophilia_2021CK-00905</strain>
    </source>
</reference>
<dbReference type="Proteomes" id="UP001214521">
    <property type="component" value="Unassembled WGS sequence"/>
</dbReference>
<protein>
    <submittedName>
        <fullName evidence="1">Uncharacterized protein</fullName>
    </submittedName>
</protein>
<dbReference type="EMBL" id="ABLOMU010000001">
    <property type="protein sequence ID" value="EKT4439509.1"/>
    <property type="molecule type" value="Genomic_DNA"/>
</dbReference>
<accession>A0AAI9C7E8</accession>
<evidence type="ECO:0000313" key="1">
    <source>
        <dbReference type="EMBL" id="EKT4439509.1"/>
    </source>
</evidence>
<sequence length="114" mass="13210">MAKKKVVPKKFHDIDERFMHSMARIAKDHEDGASLTNIAMTCKSKANGIDIDIDEAFLKKVLALRECNRTHTMYTIRDQKNTQRIIKEVKSEPAEELPIYLEDELDCITVIFEE</sequence>
<gene>
    <name evidence="1" type="ORF">QEK83_000102</name>
</gene>
<comment type="caution">
    <text evidence="1">The sequence shown here is derived from an EMBL/GenBank/DDBJ whole genome shotgun (WGS) entry which is preliminary data.</text>
</comment>